<dbReference type="InterPro" id="IPR003313">
    <property type="entry name" value="AraC-bd"/>
</dbReference>
<dbReference type="Proteomes" id="UP000774130">
    <property type="component" value="Unassembled WGS sequence"/>
</dbReference>
<keyword evidence="1" id="KW-0238">DNA-binding</keyword>
<feature type="domain" description="HTH araC/xylS-type" evidence="2">
    <location>
        <begin position="180"/>
        <end position="237"/>
    </location>
</feature>
<dbReference type="EMBL" id="JAHUZB010000005">
    <property type="protein sequence ID" value="MBV7391654.1"/>
    <property type="molecule type" value="Genomic_DNA"/>
</dbReference>
<dbReference type="PANTHER" id="PTHR43280">
    <property type="entry name" value="ARAC-FAMILY TRANSCRIPTIONAL REGULATOR"/>
    <property type="match status" value="1"/>
</dbReference>
<dbReference type="PANTHER" id="PTHR43280:SF27">
    <property type="entry name" value="TRANSCRIPTIONAL REGULATOR MTLR"/>
    <property type="match status" value="1"/>
</dbReference>
<gene>
    <name evidence="3" type="ORF">KUA55_13275</name>
</gene>
<comment type="caution">
    <text evidence="3">The sequence shown here is derived from an EMBL/GenBank/DDBJ whole genome shotgun (WGS) entry which is preliminary data.</text>
</comment>
<keyword evidence="4" id="KW-1185">Reference proteome</keyword>
<dbReference type="InterPro" id="IPR018060">
    <property type="entry name" value="HTH_AraC"/>
</dbReference>
<dbReference type="RefSeq" id="WP_218326863.1">
    <property type="nucleotide sequence ID" value="NZ_JAHUZB010000005.1"/>
</dbReference>
<evidence type="ECO:0000256" key="1">
    <source>
        <dbReference type="ARBA" id="ARBA00023125"/>
    </source>
</evidence>
<name>A0ABS6TFE3_9ENTE</name>
<dbReference type="PROSITE" id="PS01124">
    <property type="entry name" value="HTH_ARAC_FAMILY_2"/>
    <property type="match status" value="1"/>
</dbReference>
<evidence type="ECO:0000313" key="3">
    <source>
        <dbReference type="EMBL" id="MBV7391654.1"/>
    </source>
</evidence>
<protein>
    <submittedName>
        <fullName evidence="3">AraC family ligand binding domain-containing protein</fullName>
    </submittedName>
</protein>
<accession>A0ABS6TFE3</accession>
<evidence type="ECO:0000313" key="4">
    <source>
        <dbReference type="Proteomes" id="UP000774130"/>
    </source>
</evidence>
<organism evidence="3 4">
    <name type="scientific">Enterococcus alishanensis</name>
    <dbReference type="NCBI Taxonomy" id="1303817"/>
    <lineage>
        <taxon>Bacteria</taxon>
        <taxon>Bacillati</taxon>
        <taxon>Bacillota</taxon>
        <taxon>Bacilli</taxon>
        <taxon>Lactobacillales</taxon>
        <taxon>Enterococcaceae</taxon>
        <taxon>Enterococcus</taxon>
    </lineage>
</organism>
<proteinExistence type="predicted"/>
<evidence type="ECO:0000259" key="2">
    <source>
        <dbReference type="PROSITE" id="PS01124"/>
    </source>
</evidence>
<dbReference type="Pfam" id="PF02311">
    <property type="entry name" value="AraC_binding"/>
    <property type="match status" value="1"/>
</dbReference>
<reference evidence="3 4" key="1">
    <citation type="submission" date="2021-06" db="EMBL/GenBank/DDBJ databases">
        <title>Enterococcus alishanensis sp. nov., a novel lactic acid bacterium isolated from fresh coffee beans.</title>
        <authorList>
            <person name="Chen Y.-S."/>
        </authorList>
    </citation>
    <scope>NUCLEOTIDE SEQUENCE [LARGE SCALE GENOMIC DNA]</scope>
    <source>
        <strain evidence="3 4">ALS3</strain>
    </source>
</reference>
<sequence>MTEHFPYTSLDYLRKDFSSDRLVLRKYSMNQSSDYLIQKDFIFYFMIDGSAKFQFGQHYVELEKGNLIAVLPNQAHRFIVNQQENLLYYQMRFPLRLLLVASTEGHTFFDDLKHLDQPLPITQIPAQNQVLLMFYCQELQHANPTNNQNLVIALLTYCVYLYDRNQKNAQTIQKNKTLAGLVLNYLQQNYSKKPSVVQVSQALGISSVEVQRIIKENTGLSFSRFSNNLRSNNGYNA</sequence>